<accession>A0A0K2TDJ6</accession>
<dbReference type="EMBL" id="HACA01006296">
    <property type="protein sequence ID" value="CDW23657.1"/>
    <property type="molecule type" value="Transcribed_RNA"/>
</dbReference>
<protein>
    <submittedName>
        <fullName evidence="1">Uncharacterized protein</fullName>
    </submittedName>
</protein>
<reference evidence="1" key="1">
    <citation type="submission" date="2014-05" db="EMBL/GenBank/DDBJ databases">
        <authorList>
            <person name="Chronopoulou M."/>
        </authorList>
    </citation>
    <scope>NUCLEOTIDE SEQUENCE</scope>
    <source>
        <tissue evidence="1">Whole organism</tissue>
    </source>
</reference>
<sequence>MREEKNAKKRLTRFIRGGIGNINDEILAQIIAYQCNSFRVRGKVEQSGRVLHIDADKAVYI</sequence>
<proteinExistence type="predicted"/>
<organism evidence="1">
    <name type="scientific">Lepeophtheirus salmonis</name>
    <name type="common">Salmon louse</name>
    <name type="synonym">Caligus salmonis</name>
    <dbReference type="NCBI Taxonomy" id="72036"/>
    <lineage>
        <taxon>Eukaryota</taxon>
        <taxon>Metazoa</taxon>
        <taxon>Ecdysozoa</taxon>
        <taxon>Arthropoda</taxon>
        <taxon>Crustacea</taxon>
        <taxon>Multicrustacea</taxon>
        <taxon>Hexanauplia</taxon>
        <taxon>Copepoda</taxon>
        <taxon>Siphonostomatoida</taxon>
        <taxon>Caligidae</taxon>
        <taxon>Lepeophtheirus</taxon>
    </lineage>
</organism>
<name>A0A0K2TDJ6_LEPSM</name>
<dbReference type="AlphaFoldDB" id="A0A0K2TDJ6"/>
<evidence type="ECO:0000313" key="1">
    <source>
        <dbReference type="EMBL" id="CDW23657.1"/>
    </source>
</evidence>